<organism evidence="7 8">
    <name type="scientific">Linum trigynum</name>
    <dbReference type="NCBI Taxonomy" id="586398"/>
    <lineage>
        <taxon>Eukaryota</taxon>
        <taxon>Viridiplantae</taxon>
        <taxon>Streptophyta</taxon>
        <taxon>Embryophyta</taxon>
        <taxon>Tracheophyta</taxon>
        <taxon>Spermatophyta</taxon>
        <taxon>Magnoliopsida</taxon>
        <taxon>eudicotyledons</taxon>
        <taxon>Gunneridae</taxon>
        <taxon>Pentapetalae</taxon>
        <taxon>rosids</taxon>
        <taxon>fabids</taxon>
        <taxon>Malpighiales</taxon>
        <taxon>Linaceae</taxon>
        <taxon>Linum</taxon>
    </lineage>
</organism>
<dbReference type="PROSITE" id="PS50966">
    <property type="entry name" value="ZF_SWIM"/>
    <property type="match status" value="1"/>
</dbReference>
<dbReference type="InterPro" id="IPR007527">
    <property type="entry name" value="Znf_SWIM"/>
</dbReference>
<dbReference type="Pfam" id="PF10551">
    <property type="entry name" value="MULE"/>
    <property type="match status" value="1"/>
</dbReference>
<keyword evidence="3" id="KW-0862">Zinc</keyword>
<name>A0AAV2D992_9ROSI</name>
<dbReference type="Proteomes" id="UP001497516">
    <property type="component" value="Chromosome 2"/>
</dbReference>
<sequence length="536" mass="60801">MKIRELRAIIREDVGSDVYGSLVGRAKKLVLQKTAGCYADEFALLWTYAEEMRKANPGTTVKIQVDRGNPDNKPIFQRMYIGFASLRRGFLEGCRRVIGLDGCFLKGLCKGELLAAIGRDANDQMYPVAWAVVEVESKDSWSWFLELLGSDLLLENGVGWTLISDQQKGLIPAIADLLPMPEHRLCARHIFCNWRKKYKNPEWQHIFWECAKSPTVIKFNQAYKKLESINKQAAEDMVRVPKEQWCKAFFSTAVKCDSVDNNMSETFNASILEARHKPPYSLFDDIRRLTTERIVKKQQMAGKWKNEICPEIMKKYQTNAYESRMCRVITCGNQEYEVDHGEERYKVKIGQKSCTCRTWDLSGIPGPHAITCLVCEGKDPITFISEWYSIAKYNRTYSNTMPGMEGPRQWFPVDLEPIQPPTYRPMPGRPKKKRRLTADELLQKHKTRPNKLGRMGRIIICSKCKCECHNSRTCTLKEGSSSITSANASASGGTIRGQERGVGARATGASRGRRNGQVRRVGASRGRGRGRNDSNG</sequence>
<dbReference type="EMBL" id="OZ034815">
    <property type="protein sequence ID" value="CAL1369941.1"/>
    <property type="molecule type" value="Genomic_DNA"/>
</dbReference>
<evidence type="ECO:0000256" key="3">
    <source>
        <dbReference type="ARBA" id="ARBA00022833"/>
    </source>
</evidence>
<reference evidence="7 8" key="1">
    <citation type="submission" date="2024-04" db="EMBL/GenBank/DDBJ databases">
        <authorList>
            <person name="Fracassetti M."/>
        </authorList>
    </citation>
    <scope>NUCLEOTIDE SEQUENCE [LARGE SCALE GENOMIC DNA]</scope>
</reference>
<proteinExistence type="predicted"/>
<dbReference type="GO" id="GO:0008270">
    <property type="term" value="F:zinc ion binding"/>
    <property type="evidence" value="ECO:0007669"/>
    <property type="project" value="UniProtKB-KW"/>
</dbReference>
<keyword evidence="1" id="KW-0479">Metal-binding</keyword>
<feature type="region of interest" description="Disordered" evidence="5">
    <location>
        <begin position="477"/>
        <end position="536"/>
    </location>
</feature>
<dbReference type="InterPro" id="IPR018289">
    <property type="entry name" value="MULE_transposase_dom"/>
</dbReference>
<accession>A0AAV2D992</accession>
<dbReference type="PANTHER" id="PTHR31973">
    <property type="entry name" value="POLYPROTEIN, PUTATIVE-RELATED"/>
    <property type="match status" value="1"/>
</dbReference>
<keyword evidence="2 4" id="KW-0863">Zinc-finger</keyword>
<dbReference type="SMART" id="SM00575">
    <property type="entry name" value="ZnF_PMZ"/>
    <property type="match status" value="1"/>
</dbReference>
<dbReference type="AlphaFoldDB" id="A0AAV2D992"/>
<feature type="compositionally biased region" description="Low complexity" evidence="5">
    <location>
        <begin position="501"/>
        <end position="510"/>
    </location>
</feature>
<evidence type="ECO:0000313" key="7">
    <source>
        <dbReference type="EMBL" id="CAL1369941.1"/>
    </source>
</evidence>
<evidence type="ECO:0000259" key="6">
    <source>
        <dbReference type="PROSITE" id="PS50966"/>
    </source>
</evidence>
<evidence type="ECO:0000256" key="4">
    <source>
        <dbReference type="PROSITE-ProRule" id="PRU00325"/>
    </source>
</evidence>
<feature type="compositionally biased region" description="Low complexity" evidence="5">
    <location>
        <begin position="479"/>
        <end position="493"/>
    </location>
</feature>
<evidence type="ECO:0000256" key="2">
    <source>
        <dbReference type="ARBA" id="ARBA00022771"/>
    </source>
</evidence>
<protein>
    <recommendedName>
        <fullName evidence="6">SWIM-type domain-containing protein</fullName>
    </recommendedName>
</protein>
<feature type="domain" description="SWIM-type" evidence="6">
    <location>
        <begin position="345"/>
        <end position="377"/>
    </location>
</feature>
<evidence type="ECO:0000313" key="8">
    <source>
        <dbReference type="Proteomes" id="UP001497516"/>
    </source>
</evidence>
<gene>
    <name evidence="7" type="ORF">LTRI10_LOCUS12288</name>
</gene>
<dbReference type="InterPro" id="IPR006564">
    <property type="entry name" value="Znf_PMZ"/>
</dbReference>
<keyword evidence="8" id="KW-1185">Reference proteome</keyword>
<evidence type="ECO:0000256" key="1">
    <source>
        <dbReference type="ARBA" id="ARBA00022723"/>
    </source>
</evidence>
<evidence type="ECO:0000256" key="5">
    <source>
        <dbReference type="SAM" id="MobiDB-lite"/>
    </source>
</evidence>
<dbReference type="PANTHER" id="PTHR31973:SF189">
    <property type="entry name" value="TRANSPOSASE, MUDR, PLANT, MULE TRANSPOSASE DOMAIN PROTEIN-RELATED"/>
    <property type="match status" value="1"/>
</dbReference>